<dbReference type="PANTHER" id="PTHR37542:SF3">
    <property type="entry name" value="PRION-INHIBITION AND PROPAGATION HELO DOMAIN-CONTAINING PROTEIN"/>
    <property type="match status" value="1"/>
</dbReference>
<proteinExistence type="predicted"/>
<feature type="domain" description="Prion-inhibition and propagation HeLo" evidence="2">
    <location>
        <begin position="4"/>
        <end position="199"/>
    </location>
</feature>
<comment type="caution">
    <text evidence="3">The sequence shown here is derived from an EMBL/GenBank/DDBJ whole genome shotgun (WGS) entry which is preliminary data.</text>
</comment>
<evidence type="ECO:0000256" key="1">
    <source>
        <dbReference type="SAM" id="MobiDB-lite"/>
    </source>
</evidence>
<evidence type="ECO:0000259" key="2">
    <source>
        <dbReference type="Pfam" id="PF14479"/>
    </source>
</evidence>
<accession>A0ABY6UVX9</accession>
<dbReference type="EMBL" id="CABFNS010000913">
    <property type="protein sequence ID" value="VUC35539.1"/>
    <property type="molecule type" value="Genomic_DNA"/>
</dbReference>
<reference evidence="3 4" key="1">
    <citation type="submission" date="2019-06" db="EMBL/GenBank/DDBJ databases">
        <authorList>
            <person name="Broberg M."/>
        </authorList>
    </citation>
    <scope>NUCLEOTIDE SEQUENCE [LARGE SCALE GENOMIC DNA]</scope>
</reference>
<evidence type="ECO:0000313" key="4">
    <source>
        <dbReference type="Proteomes" id="UP000766486"/>
    </source>
</evidence>
<keyword evidence="4" id="KW-1185">Reference proteome</keyword>
<dbReference type="Proteomes" id="UP000766486">
    <property type="component" value="Unassembled WGS sequence"/>
</dbReference>
<dbReference type="Pfam" id="PF14479">
    <property type="entry name" value="HeLo"/>
    <property type="match status" value="1"/>
</dbReference>
<dbReference type="InterPro" id="IPR029498">
    <property type="entry name" value="HeLo_dom"/>
</dbReference>
<dbReference type="Gene3D" id="1.20.120.1020">
    <property type="entry name" value="Prion-inhibition and propagation, HeLo domain"/>
    <property type="match status" value="1"/>
</dbReference>
<sequence>MEAISSITQLLSAILHGFECIQLARAFGNDFKLYQTRLAVLQLRLSRWSQATGFAPRQQSEASSKDNDLQSSPPALAINGDPRAIEAILSVLSGILNEAQKESENGKPNDVESECSLGIEHGDLTPPRFKRLIIKMQKIIEMRYEKATTQMESLKWVLYRKEQCESLMTQLSELIGQLEEFVKPQSKLEELAQEDSRAIGDSLQDFLEVVGKCDPRLEAFAKQTLEEREELSSISMSAINNYGLQQGINRGEMRGLSFGTGNTITNNWR</sequence>
<dbReference type="InterPro" id="IPR038305">
    <property type="entry name" value="HeLo_sf"/>
</dbReference>
<feature type="region of interest" description="Disordered" evidence="1">
    <location>
        <begin position="56"/>
        <end position="77"/>
    </location>
</feature>
<protein>
    <recommendedName>
        <fullName evidence="2">Prion-inhibition and propagation HeLo domain-containing protein</fullName>
    </recommendedName>
</protein>
<organism evidence="3 4">
    <name type="scientific">Bionectria ochroleuca</name>
    <name type="common">Gliocladium roseum</name>
    <dbReference type="NCBI Taxonomy" id="29856"/>
    <lineage>
        <taxon>Eukaryota</taxon>
        <taxon>Fungi</taxon>
        <taxon>Dikarya</taxon>
        <taxon>Ascomycota</taxon>
        <taxon>Pezizomycotina</taxon>
        <taxon>Sordariomycetes</taxon>
        <taxon>Hypocreomycetidae</taxon>
        <taxon>Hypocreales</taxon>
        <taxon>Bionectriaceae</taxon>
        <taxon>Clonostachys</taxon>
    </lineage>
</organism>
<name>A0ABY6UVX9_BIOOC</name>
<dbReference type="PANTHER" id="PTHR37542">
    <property type="entry name" value="HELO DOMAIN-CONTAINING PROTEIN-RELATED"/>
    <property type="match status" value="1"/>
</dbReference>
<gene>
    <name evidence="3" type="ORF">CLO192961_LOCUS421815</name>
</gene>
<evidence type="ECO:0000313" key="3">
    <source>
        <dbReference type="EMBL" id="VUC35539.1"/>
    </source>
</evidence>